<proteinExistence type="predicted"/>
<feature type="compositionally biased region" description="Polar residues" evidence="4">
    <location>
        <begin position="56"/>
        <end position="66"/>
    </location>
</feature>
<keyword evidence="2" id="KW-0808">Transferase</keyword>
<dbReference type="InterPro" id="IPR004045">
    <property type="entry name" value="Glutathione_S-Trfase_N"/>
</dbReference>
<dbReference type="CDD" id="cd03189">
    <property type="entry name" value="GST_C_GTT1_like"/>
    <property type="match status" value="1"/>
</dbReference>
<dbReference type="SFLD" id="SFLDG00358">
    <property type="entry name" value="Main_(cytGST)"/>
    <property type="match status" value="1"/>
</dbReference>
<reference evidence="7" key="1">
    <citation type="submission" date="2021-10" db="EMBL/GenBank/DDBJ databases">
        <title>Marinomonas pontica sp. nov., isolated from the Black Sea.</title>
        <authorList>
            <person name="Zhao L.-H."/>
            <person name="Xue J.-H."/>
        </authorList>
    </citation>
    <scope>NUCLEOTIDE SEQUENCE</scope>
    <source>
        <strain evidence="7">E8</strain>
    </source>
</reference>
<keyword evidence="8" id="KW-1185">Reference proteome</keyword>
<dbReference type="EC" id="2.5.1.18" evidence="1"/>
<evidence type="ECO:0000256" key="4">
    <source>
        <dbReference type="SAM" id="MobiDB-lite"/>
    </source>
</evidence>
<dbReference type="Gene3D" id="1.20.1050.10">
    <property type="match status" value="1"/>
</dbReference>
<feature type="region of interest" description="Disordered" evidence="4">
    <location>
        <begin position="51"/>
        <end position="75"/>
    </location>
</feature>
<dbReference type="Gene3D" id="3.40.30.10">
    <property type="entry name" value="Glutaredoxin"/>
    <property type="match status" value="1"/>
</dbReference>
<evidence type="ECO:0000256" key="1">
    <source>
        <dbReference type="ARBA" id="ARBA00012452"/>
    </source>
</evidence>
<dbReference type="SUPFAM" id="SSF52833">
    <property type="entry name" value="Thioredoxin-like"/>
    <property type="match status" value="1"/>
</dbReference>
<dbReference type="InterPro" id="IPR036282">
    <property type="entry name" value="Glutathione-S-Trfase_C_sf"/>
</dbReference>
<dbReference type="GO" id="GO:0004601">
    <property type="term" value="F:peroxidase activity"/>
    <property type="evidence" value="ECO:0007669"/>
    <property type="project" value="UniProtKB-ARBA"/>
</dbReference>
<name>A0A9X1IPF9_9GAMM</name>
<dbReference type="InterPro" id="IPR040079">
    <property type="entry name" value="Glutathione_S-Trfase"/>
</dbReference>
<dbReference type="InterPro" id="IPR036249">
    <property type="entry name" value="Thioredoxin-like_sf"/>
</dbReference>
<feature type="domain" description="GST C-terminal" evidence="6">
    <location>
        <begin position="104"/>
        <end position="238"/>
    </location>
</feature>
<dbReference type="SUPFAM" id="SSF47616">
    <property type="entry name" value="GST C-terminal domain-like"/>
    <property type="match status" value="1"/>
</dbReference>
<evidence type="ECO:0000256" key="2">
    <source>
        <dbReference type="ARBA" id="ARBA00022679"/>
    </source>
</evidence>
<dbReference type="CDD" id="cd03046">
    <property type="entry name" value="GST_N_GTT1_like"/>
    <property type="match status" value="1"/>
</dbReference>
<dbReference type="FunFam" id="3.40.30.10:FF:000156">
    <property type="entry name" value="Glutathione S-transferase 1"/>
    <property type="match status" value="1"/>
</dbReference>
<dbReference type="PANTHER" id="PTHR44051">
    <property type="entry name" value="GLUTATHIONE S-TRANSFERASE-RELATED"/>
    <property type="match status" value="1"/>
</dbReference>
<evidence type="ECO:0000259" key="6">
    <source>
        <dbReference type="PROSITE" id="PS50405"/>
    </source>
</evidence>
<gene>
    <name evidence="7" type="ORF">LG368_06240</name>
</gene>
<dbReference type="Pfam" id="PF13409">
    <property type="entry name" value="GST_N_2"/>
    <property type="match status" value="1"/>
</dbReference>
<dbReference type="PROSITE" id="PS50404">
    <property type="entry name" value="GST_NTER"/>
    <property type="match status" value="1"/>
</dbReference>
<accession>A0A9X1IPF9</accession>
<dbReference type="EMBL" id="JAJATW010000007">
    <property type="protein sequence ID" value="MCB5161498.1"/>
    <property type="molecule type" value="Genomic_DNA"/>
</dbReference>
<dbReference type="Pfam" id="PF14497">
    <property type="entry name" value="GST_C_3"/>
    <property type="match status" value="1"/>
</dbReference>
<dbReference type="PROSITE" id="PS50405">
    <property type="entry name" value="GST_CTER"/>
    <property type="match status" value="1"/>
</dbReference>
<dbReference type="PANTHER" id="PTHR44051:SF9">
    <property type="entry name" value="GLUTATHIONE S-TRANSFERASE 1"/>
    <property type="match status" value="1"/>
</dbReference>
<evidence type="ECO:0000256" key="3">
    <source>
        <dbReference type="ARBA" id="ARBA00047960"/>
    </source>
</evidence>
<protein>
    <recommendedName>
        <fullName evidence="1">glutathione transferase</fullName>
        <ecNumber evidence="1">2.5.1.18</ecNumber>
    </recommendedName>
</protein>
<dbReference type="SFLD" id="SFLDS00019">
    <property type="entry name" value="Glutathione_Transferase_(cytos"/>
    <property type="match status" value="1"/>
</dbReference>
<evidence type="ECO:0000259" key="5">
    <source>
        <dbReference type="PROSITE" id="PS50404"/>
    </source>
</evidence>
<dbReference type="GO" id="GO:0004364">
    <property type="term" value="F:glutathione transferase activity"/>
    <property type="evidence" value="ECO:0007669"/>
    <property type="project" value="UniProtKB-EC"/>
</dbReference>
<organism evidence="7 8">
    <name type="scientific">Marinomonas algarum</name>
    <dbReference type="NCBI Taxonomy" id="2883105"/>
    <lineage>
        <taxon>Bacteria</taxon>
        <taxon>Pseudomonadati</taxon>
        <taxon>Pseudomonadota</taxon>
        <taxon>Gammaproteobacteria</taxon>
        <taxon>Oceanospirillales</taxon>
        <taxon>Oceanospirillaceae</taxon>
        <taxon>Marinomonas</taxon>
    </lineage>
</organism>
<dbReference type="InterPro" id="IPR010987">
    <property type="entry name" value="Glutathione-S-Trfase_C-like"/>
</dbReference>
<dbReference type="Proteomes" id="UP001139095">
    <property type="component" value="Unassembled WGS sequence"/>
</dbReference>
<comment type="caution">
    <text evidence="7">The sequence shown here is derived from an EMBL/GenBank/DDBJ whole genome shotgun (WGS) entry which is preliminary data.</text>
</comment>
<dbReference type="InterPro" id="IPR004046">
    <property type="entry name" value="GST_C"/>
</dbReference>
<evidence type="ECO:0000313" key="7">
    <source>
        <dbReference type="EMBL" id="MCB5161498.1"/>
    </source>
</evidence>
<sequence length="238" mass="26841">MITVHHLENSRSQRILWLLEELGQDYNIIEYKRDSQTSEAPAALKKVHPLGKSPVITDSNGLSDTNNDTHNDGSGDLVTVAESGAIIDYLIDRYDSEQRLKPTRGQALLDYRYWLHFAEGSMMPLLVMKLVLAKIPESPMPFFVKPIAKVISCKVQEKFIQPRLQPQMQLIEQTLGQHTWLTGEQLTAADIQMSFPLMASAFDWPAARYPNITRYIKQIEALPAYKTAVEKGGALSTL</sequence>
<dbReference type="AlphaFoldDB" id="A0A9X1IPF9"/>
<dbReference type="RefSeq" id="WP_226753873.1">
    <property type="nucleotide sequence ID" value="NZ_JAJATW010000007.1"/>
</dbReference>
<comment type="catalytic activity">
    <reaction evidence="3">
        <text>RX + glutathione = an S-substituted glutathione + a halide anion + H(+)</text>
        <dbReference type="Rhea" id="RHEA:16437"/>
        <dbReference type="ChEBI" id="CHEBI:15378"/>
        <dbReference type="ChEBI" id="CHEBI:16042"/>
        <dbReference type="ChEBI" id="CHEBI:17792"/>
        <dbReference type="ChEBI" id="CHEBI:57925"/>
        <dbReference type="ChEBI" id="CHEBI:90779"/>
        <dbReference type="EC" id="2.5.1.18"/>
    </reaction>
</comment>
<evidence type="ECO:0000313" key="8">
    <source>
        <dbReference type="Proteomes" id="UP001139095"/>
    </source>
</evidence>
<dbReference type="GO" id="GO:0005737">
    <property type="term" value="C:cytoplasm"/>
    <property type="evidence" value="ECO:0007669"/>
    <property type="project" value="UniProtKB-ARBA"/>
</dbReference>
<feature type="domain" description="GST N-terminal" evidence="5">
    <location>
        <begin position="1"/>
        <end position="98"/>
    </location>
</feature>